<evidence type="ECO:0000313" key="4">
    <source>
        <dbReference type="Proteomes" id="UP000634455"/>
    </source>
</evidence>
<dbReference type="InterPro" id="IPR036596">
    <property type="entry name" value="Cyt-C_aa3_sf"/>
</dbReference>
<protein>
    <recommendedName>
        <fullName evidence="2">Cytochrome c oxidase subunit IV bacterial aa3 type domain-containing protein</fullName>
    </recommendedName>
</protein>
<keyword evidence="1" id="KW-1133">Transmembrane helix</keyword>
<evidence type="ECO:0000259" key="2">
    <source>
        <dbReference type="Pfam" id="PF07835"/>
    </source>
</evidence>
<dbReference type="Proteomes" id="UP000634455">
    <property type="component" value="Unassembled WGS sequence"/>
</dbReference>
<dbReference type="EMBL" id="BMZF01000007">
    <property type="protein sequence ID" value="GHA57890.1"/>
    <property type="molecule type" value="Genomic_DNA"/>
</dbReference>
<proteinExistence type="predicted"/>
<evidence type="ECO:0000313" key="3">
    <source>
        <dbReference type="EMBL" id="GHA57890.1"/>
    </source>
</evidence>
<sequence>MAEKYKHGTMDTTAQEAAFDGFIKWSIRISAFAIGCLVFMALFNS</sequence>
<dbReference type="SUPFAM" id="SSF81469">
    <property type="entry name" value="Bacterial aa3 type cytochrome c oxidase subunit IV"/>
    <property type="match status" value="1"/>
</dbReference>
<keyword evidence="4" id="KW-1185">Reference proteome</keyword>
<comment type="caution">
    <text evidence="3">The sequence shown here is derived from an EMBL/GenBank/DDBJ whole genome shotgun (WGS) entry which is preliminary data.</text>
</comment>
<dbReference type="RefSeq" id="WP_189641021.1">
    <property type="nucleotide sequence ID" value="NZ_BMZF01000007.1"/>
</dbReference>
<evidence type="ECO:0000256" key="1">
    <source>
        <dbReference type="SAM" id="Phobius"/>
    </source>
</evidence>
<dbReference type="Pfam" id="PF07835">
    <property type="entry name" value="COX4_pro_2"/>
    <property type="match status" value="1"/>
</dbReference>
<reference evidence="4" key="1">
    <citation type="journal article" date="2019" name="Int. J. Syst. Evol. Microbiol.">
        <title>The Global Catalogue of Microorganisms (GCM) 10K type strain sequencing project: providing services to taxonomists for standard genome sequencing and annotation.</title>
        <authorList>
            <consortium name="The Broad Institute Genomics Platform"/>
            <consortium name="The Broad Institute Genome Sequencing Center for Infectious Disease"/>
            <person name="Wu L."/>
            <person name="Ma J."/>
        </authorList>
    </citation>
    <scope>NUCLEOTIDE SEQUENCE [LARGE SCALE GENOMIC DNA]</scope>
    <source>
        <strain evidence="4">KCTC 32465</strain>
    </source>
</reference>
<organism evidence="3 4">
    <name type="scientific">Paramylibacter ulvae</name>
    <dbReference type="NCBI Taxonomy" id="1651968"/>
    <lineage>
        <taxon>Bacteria</taxon>
        <taxon>Pseudomonadati</taxon>
        <taxon>Pseudomonadota</taxon>
        <taxon>Alphaproteobacteria</taxon>
        <taxon>Rhodobacterales</taxon>
        <taxon>Paracoccaceae</taxon>
        <taxon>Paramylibacter</taxon>
    </lineage>
</organism>
<keyword evidence="1" id="KW-0472">Membrane</keyword>
<feature type="domain" description="Cytochrome c oxidase subunit IV bacterial aa3 type" evidence="2">
    <location>
        <begin position="5"/>
        <end position="44"/>
    </location>
</feature>
<name>A0ABQ3D716_9RHOB</name>
<accession>A0ABQ3D716</accession>
<feature type="transmembrane region" description="Helical" evidence="1">
    <location>
        <begin position="25"/>
        <end position="43"/>
    </location>
</feature>
<dbReference type="Gene3D" id="1.20.5.160">
    <property type="entry name" value="Bacterial aa3 type cytochrome c oxidase subunit IV"/>
    <property type="match status" value="1"/>
</dbReference>
<gene>
    <name evidence="3" type="ORF">GCM10008927_24600</name>
</gene>
<keyword evidence="1" id="KW-0812">Transmembrane</keyword>
<dbReference type="InterPro" id="IPR012422">
    <property type="entry name" value="Cyt_c_oxidase_su4_bac-aa3"/>
</dbReference>